<dbReference type="EMBL" id="LRPU01000226">
    <property type="protein sequence ID" value="KXA04576.1"/>
    <property type="molecule type" value="Genomic_DNA"/>
</dbReference>
<dbReference type="GO" id="GO:0016747">
    <property type="term" value="F:acyltransferase activity, transferring groups other than amino-acyl groups"/>
    <property type="evidence" value="ECO:0007669"/>
    <property type="project" value="InterPro"/>
</dbReference>
<dbReference type="SUPFAM" id="SSF55729">
    <property type="entry name" value="Acyl-CoA N-acyltransferases (Nat)"/>
    <property type="match status" value="1"/>
</dbReference>
<proteinExistence type="predicted"/>
<name>A0A133MKI9_CLOPF</name>
<reference evidence="1 2" key="1">
    <citation type="submission" date="2016-01" db="EMBL/GenBank/DDBJ databases">
        <authorList>
            <person name="Oliw E.H."/>
        </authorList>
    </citation>
    <scope>NUCLEOTIDE SEQUENCE [LARGE SCALE GENOMIC DNA]</scope>
    <source>
        <strain evidence="1 2">MJR7757A</strain>
    </source>
</reference>
<dbReference type="Gene3D" id="3.40.630.30">
    <property type="match status" value="1"/>
</dbReference>
<dbReference type="Proteomes" id="UP000070646">
    <property type="component" value="Unassembled WGS sequence"/>
</dbReference>
<evidence type="ECO:0000313" key="1">
    <source>
        <dbReference type="EMBL" id="KXA04576.1"/>
    </source>
</evidence>
<dbReference type="InterPro" id="IPR016181">
    <property type="entry name" value="Acyl_CoA_acyltransferase"/>
</dbReference>
<dbReference type="PANTHER" id="PTHR39173">
    <property type="entry name" value="ACETYLTRANSFERASE"/>
    <property type="match status" value="1"/>
</dbReference>
<organism evidence="1 2">
    <name type="scientific">Clostridium perfringens</name>
    <dbReference type="NCBI Taxonomy" id="1502"/>
    <lineage>
        <taxon>Bacteria</taxon>
        <taxon>Bacillati</taxon>
        <taxon>Bacillota</taxon>
        <taxon>Clostridia</taxon>
        <taxon>Eubacteriales</taxon>
        <taxon>Clostridiaceae</taxon>
        <taxon>Clostridium</taxon>
    </lineage>
</organism>
<dbReference type="InterPro" id="IPR000182">
    <property type="entry name" value="GNAT_dom"/>
</dbReference>
<keyword evidence="1" id="KW-0808">Transferase</keyword>
<comment type="caution">
    <text evidence="1">The sequence shown here is derived from an EMBL/GenBank/DDBJ whole genome shotgun (WGS) entry which is preliminary data.</text>
</comment>
<gene>
    <name evidence="1" type="ORF">HMPREF3222_03188</name>
</gene>
<dbReference type="PANTHER" id="PTHR39173:SF1">
    <property type="entry name" value="ACETYLTRANSFERASE"/>
    <property type="match status" value="1"/>
</dbReference>
<dbReference type="PROSITE" id="PS51186">
    <property type="entry name" value="GNAT"/>
    <property type="match status" value="1"/>
</dbReference>
<evidence type="ECO:0000313" key="2">
    <source>
        <dbReference type="Proteomes" id="UP000070646"/>
    </source>
</evidence>
<accession>A0A133MKI9</accession>
<sequence>MEKIKLILPNLNFKNEIEEYKKEFILNGDSMDGCAELGKIESFEEWIQILKDNSHISTVRGGFVPSSTYMAIRESDNRIVGMIDIRHFLNNYLEKFGGHIGYSVRKSERKKGYAKKMLELALEKCKELNINRVLLTCSKDNIPSMKTILSQGGVLENEVLEGERITCRYWIDLK</sequence>
<dbReference type="AlphaFoldDB" id="A0A133MKI9"/>
<dbReference type="RefSeq" id="WP_060796959.1">
    <property type="nucleotide sequence ID" value="NZ_CATNXM010000001.1"/>
</dbReference>
<dbReference type="Pfam" id="PF00583">
    <property type="entry name" value="Acetyltransf_1"/>
    <property type="match status" value="1"/>
</dbReference>
<dbReference type="PATRIC" id="fig|1502.174.peg.3219"/>
<protein>
    <submittedName>
        <fullName evidence="1">Acetyltransferase, GNAT family</fullName>
    </submittedName>
</protein>